<reference evidence="3 4" key="1">
    <citation type="submission" date="2016-10" db="EMBL/GenBank/DDBJ databases">
        <authorList>
            <person name="de Groot N.N."/>
        </authorList>
    </citation>
    <scope>NUCLEOTIDE SEQUENCE [LARGE SCALE GENOMIC DNA]</scope>
    <source>
        <strain evidence="3 4">DSM 1736</strain>
    </source>
</reference>
<dbReference type="PROSITE" id="PS51201">
    <property type="entry name" value="RCK_N"/>
    <property type="match status" value="1"/>
</dbReference>
<evidence type="ECO:0000313" key="3">
    <source>
        <dbReference type="EMBL" id="SDL49116.1"/>
    </source>
</evidence>
<dbReference type="GO" id="GO:0006813">
    <property type="term" value="P:potassium ion transport"/>
    <property type="evidence" value="ECO:0007669"/>
    <property type="project" value="InterPro"/>
</dbReference>
<organism evidence="3 4">
    <name type="scientific">Dendrosporobacter quercicolus</name>
    <dbReference type="NCBI Taxonomy" id="146817"/>
    <lineage>
        <taxon>Bacteria</taxon>
        <taxon>Bacillati</taxon>
        <taxon>Bacillota</taxon>
        <taxon>Negativicutes</taxon>
        <taxon>Selenomonadales</taxon>
        <taxon>Sporomusaceae</taxon>
        <taxon>Dendrosporobacter</taxon>
    </lineage>
</organism>
<dbReference type="InterPro" id="IPR050721">
    <property type="entry name" value="Trk_Ktr_HKT_K-transport"/>
</dbReference>
<feature type="domain" description="RCK N-terminal" evidence="1">
    <location>
        <begin position="19"/>
        <end position="135"/>
    </location>
</feature>
<dbReference type="Gene3D" id="3.40.50.720">
    <property type="entry name" value="NAD(P)-binding Rossmann-like Domain"/>
    <property type="match status" value="1"/>
</dbReference>
<dbReference type="Pfam" id="PF02080">
    <property type="entry name" value="TrkA_C"/>
    <property type="match status" value="1"/>
</dbReference>
<dbReference type="PANTHER" id="PTHR43833:SF7">
    <property type="entry name" value="KTR SYSTEM POTASSIUM UPTAKE PROTEIN C"/>
    <property type="match status" value="1"/>
</dbReference>
<dbReference type="SUPFAM" id="SSF116726">
    <property type="entry name" value="TrkA C-terminal domain-like"/>
    <property type="match status" value="1"/>
</dbReference>
<evidence type="ECO:0000259" key="1">
    <source>
        <dbReference type="PROSITE" id="PS51201"/>
    </source>
</evidence>
<dbReference type="Proteomes" id="UP000214880">
    <property type="component" value="Unassembled WGS sequence"/>
</dbReference>
<gene>
    <name evidence="3" type="ORF">SAMN04488502_10138</name>
</gene>
<dbReference type="EMBL" id="FNHB01000001">
    <property type="protein sequence ID" value="SDL49116.1"/>
    <property type="molecule type" value="Genomic_DNA"/>
</dbReference>
<dbReference type="InterPro" id="IPR006037">
    <property type="entry name" value="RCK_C"/>
</dbReference>
<dbReference type="STRING" id="146817.SAMN04488502_10138"/>
<dbReference type="Gene3D" id="3.30.70.1450">
    <property type="entry name" value="Regulator of K+ conductance, C-terminal domain"/>
    <property type="match status" value="1"/>
</dbReference>
<keyword evidence="4" id="KW-1185">Reference proteome</keyword>
<sequence length="234" mass="25916">MENKEVEIGEQQEGELLKKKQFAVIGLGRFGISMADTLHKMGYDVLAIDKDEQRVQEVSDSVTHVVQADTTDEDALLALGIRNFDVVVVSIGEDIQANVLTTLQLKELGVRHIVAKARNPLHGKMLHKLGADRVVYPERDMAQRVAHNLVSTNVLDYIELSPQFSIAEINAPKRLINQSLIEADLRGTYGINVVAIKRGESVIVTPLPDEKIHENDILVVVGGNEGVQRLEELE</sequence>
<dbReference type="SUPFAM" id="SSF51735">
    <property type="entry name" value="NAD(P)-binding Rossmann-fold domains"/>
    <property type="match status" value="1"/>
</dbReference>
<dbReference type="GO" id="GO:0008324">
    <property type="term" value="F:monoatomic cation transmembrane transporter activity"/>
    <property type="evidence" value="ECO:0007669"/>
    <property type="project" value="InterPro"/>
</dbReference>
<protein>
    <submittedName>
        <fullName evidence="3">Trk system potassium uptake protein TrkA</fullName>
    </submittedName>
</protein>
<dbReference type="InterPro" id="IPR036291">
    <property type="entry name" value="NAD(P)-bd_dom_sf"/>
</dbReference>
<evidence type="ECO:0000259" key="2">
    <source>
        <dbReference type="PROSITE" id="PS51202"/>
    </source>
</evidence>
<dbReference type="Pfam" id="PF02254">
    <property type="entry name" value="TrkA_N"/>
    <property type="match status" value="1"/>
</dbReference>
<dbReference type="PANTHER" id="PTHR43833">
    <property type="entry name" value="POTASSIUM CHANNEL PROTEIN 2-RELATED-RELATED"/>
    <property type="match status" value="1"/>
</dbReference>
<dbReference type="AlphaFoldDB" id="A0A1G9KHP1"/>
<evidence type="ECO:0000313" key="4">
    <source>
        <dbReference type="Proteomes" id="UP000214880"/>
    </source>
</evidence>
<dbReference type="PROSITE" id="PS51202">
    <property type="entry name" value="RCK_C"/>
    <property type="match status" value="1"/>
</dbReference>
<proteinExistence type="predicted"/>
<dbReference type="InterPro" id="IPR036721">
    <property type="entry name" value="RCK_C_sf"/>
</dbReference>
<accession>A0A1G9KHP1</accession>
<feature type="domain" description="RCK C-terminal" evidence="2">
    <location>
        <begin position="152"/>
        <end position="234"/>
    </location>
</feature>
<dbReference type="InterPro" id="IPR003148">
    <property type="entry name" value="RCK_N"/>
</dbReference>
<name>A0A1G9KHP1_9FIRM</name>